<comment type="caution">
    <text evidence="1">The sequence shown here is derived from an EMBL/GenBank/DDBJ whole genome shotgun (WGS) entry which is preliminary data.</text>
</comment>
<accession>A0A0G1VY58</accession>
<organism evidence="1 2">
    <name type="scientific">Candidatus Gottesmanbacteria bacterium GW2011_GWB1_49_7</name>
    <dbReference type="NCBI Taxonomy" id="1618448"/>
    <lineage>
        <taxon>Bacteria</taxon>
        <taxon>Candidatus Gottesmaniibacteriota</taxon>
    </lineage>
</organism>
<dbReference type="Proteomes" id="UP000034588">
    <property type="component" value="Unassembled WGS sequence"/>
</dbReference>
<proteinExistence type="predicted"/>
<evidence type="ECO:0000313" key="2">
    <source>
        <dbReference type="Proteomes" id="UP000034588"/>
    </source>
</evidence>
<reference evidence="1 2" key="1">
    <citation type="journal article" date="2015" name="Nature">
        <title>rRNA introns, odd ribosomes, and small enigmatic genomes across a large radiation of phyla.</title>
        <authorList>
            <person name="Brown C.T."/>
            <person name="Hug L.A."/>
            <person name="Thomas B.C."/>
            <person name="Sharon I."/>
            <person name="Castelle C.J."/>
            <person name="Singh A."/>
            <person name="Wilkins M.J."/>
            <person name="Williams K.H."/>
            <person name="Banfield J.F."/>
        </authorList>
    </citation>
    <scope>NUCLEOTIDE SEQUENCE [LARGE SCALE GENOMIC DNA]</scope>
</reference>
<dbReference type="AlphaFoldDB" id="A0A0G1VY58"/>
<name>A0A0G1VY58_9BACT</name>
<sequence>MAKWAYNGIADWGLNGGFQQVAIRVSIATAQPTTYANWGTFAVGTLAIASANFTLGTGDTNGRKLSFGPATITVGTSGTVNHIAFAATAGAGTLVFVGTCAPTSVTAAGTVILSAWDVDEINDPT</sequence>
<evidence type="ECO:0000313" key="1">
    <source>
        <dbReference type="EMBL" id="KKW11260.1"/>
    </source>
</evidence>
<gene>
    <name evidence="1" type="ORF">UY48_C0022G0008</name>
</gene>
<dbReference type="EMBL" id="LCQD01000022">
    <property type="protein sequence ID" value="KKW11260.1"/>
    <property type="molecule type" value="Genomic_DNA"/>
</dbReference>
<protein>
    <submittedName>
        <fullName evidence="1">Uncharacterized protein</fullName>
    </submittedName>
</protein>